<sequence length="340" mass="36859">MESSMCTRTKQQMLTDMGHLTARRTWQPDEMQDNQRMDIDYQQLSRVVSVATGKGGVLKTSIAANVAGVSARAGFRTLLVELDPQSDLGDDLGYFGDHDNGEQLTRAILTGDPLQPTKVGVRENLDVVTGGEYLSDTAAALAARAQRRGGVAHMLAKPLAPLAATYDLVIIDTPPVAETLQLLALGAARWLVIPTRFDASSIKAMRSIAARVEEARSPEHRLDILAVVLAGVSASATKVREGAETNIKSMLEGMDEDLLLPQMIRESAATARACRDRGMLAYEIAEEVEGAQPYWEALRSGQPIKRLPGSAPALSDDYIKLTDQLIRRLAAHEEQQEATA</sequence>
<dbReference type="InterPro" id="IPR050678">
    <property type="entry name" value="DNA_Partitioning_ATPase"/>
</dbReference>
<dbReference type="KEGG" id="aef:GEV26_00005"/>
<dbReference type="AlphaFoldDB" id="A0A5Q2MFN9"/>
<dbReference type="PANTHER" id="PTHR13696:SF99">
    <property type="entry name" value="COBYRINIC ACID AC-DIAMIDE SYNTHASE"/>
    <property type="match status" value="1"/>
</dbReference>
<dbReference type="InterPro" id="IPR027417">
    <property type="entry name" value="P-loop_NTPase"/>
</dbReference>
<reference evidence="2 3" key="1">
    <citation type="submission" date="2019-11" db="EMBL/GenBank/DDBJ databases">
        <authorList>
            <person name="Li J."/>
        </authorList>
    </citation>
    <scope>NUCLEOTIDE SEQUENCE [LARGE SCALE GENOMIC DNA]</scope>
    <source>
        <strain evidence="2 3">MF47</strain>
        <plasmid evidence="2 3">p001</plasmid>
    </source>
</reference>
<evidence type="ECO:0000259" key="1">
    <source>
        <dbReference type="Pfam" id="PF13614"/>
    </source>
</evidence>
<evidence type="ECO:0000313" key="2">
    <source>
        <dbReference type="EMBL" id="QGG39886.1"/>
    </source>
</evidence>
<feature type="domain" description="AAA" evidence="1">
    <location>
        <begin position="46"/>
        <end position="217"/>
    </location>
</feature>
<dbReference type="InterPro" id="IPR025669">
    <property type="entry name" value="AAA_dom"/>
</dbReference>
<dbReference type="Pfam" id="PF13614">
    <property type="entry name" value="AAA_31"/>
    <property type="match status" value="1"/>
</dbReference>
<gene>
    <name evidence="2" type="ORF">GEV26_00005</name>
</gene>
<dbReference type="PANTHER" id="PTHR13696">
    <property type="entry name" value="P-LOOP CONTAINING NUCLEOSIDE TRIPHOSPHATE HYDROLASE"/>
    <property type="match status" value="1"/>
</dbReference>
<dbReference type="SUPFAM" id="SSF52540">
    <property type="entry name" value="P-loop containing nucleoside triphosphate hydrolases"/>
    <property type="match status" value="1"/>
</dbReference>
<dbReference type="Proteomes" id="UP000392064">
    <property type="component" value="Plasmid p001"/>
</dbReference>
<protein>
    <submittedName>
        <fullName evidence="2">AAA family ATPase</fullName>
    </submittedName>
</protein>
<proteinExistence type="predicted"/>
<name>A0A5Q2MFN9_9ACTN</name>
<keyword evidence="2" id="KW-0614">Plasmid</keyword>
<accession>A0A5Q2MFN9</accession>
<dbReference type="CDD" id="cd02042">
    <property type="entry name" value="ParAB_family"/>
    <property type="match status" value="1"/>
</dbReference>
<dbReference type="EMBL" id="CP045736">
    <property type="protein sequence ID" value="QGG39886.1"/>
    <property type="molecule type" value="Genomic_DNA"/>
</dbReference>
<evidence type="ECO:0000313" key="3">
    <source>
        <dbReference type="Proteomes" id="UP000392064"/>
    </source>
</evidence>
<keyword evidence="3" id="KW-1185">Reference proteome</keyword>
<organism evidence="2 3">
    <name type="scientific">Aeromicrobium yanjiei</name>
    <dbReference type="NCBI Taxonomy" id="2662028"/>
    <lineage>
        <taxon>Bacteria</taxon>
        <taxon>Bacillati</taxon>
        <taxon>Actinomycetota</taxon>
        <taxon>Actinomycetes</taxon>
        <taxon>Propionibacteriales</taxon>
        <taxon>Nocardioidaceae</taxon>
        <taxon>Aeromicrobium</taxon>
    </lineage>
</organism>
<dbReference type="Gene3D" id="3.40.50.300">
    <property type="entry name" value="P-loop containing nucleotide triphosphate hydrolases"/>
    <property type="match status" value="1"/>
</dbReference>
<geneLocation type="plasmid" evidence="2 3">
    <name>p001</name>
</geneLocation>